<proteinExistence type="predicted"/>
<reference evidence="1" key="1">
    <citation type="submission" date="2019-08" db="EMBL/GenBank/DDBJ databases">
        <authorList>
            <person name="Kucharzyk K."/>
            <person name="Murdoch R.W."/>
            <person name="Higgins S."/>
            <person name="Loffler F."/>
        </authorList>
    </citation>
    <scope>NUCLEOTIDE SEQUENCE</scope>
</reference>
<dbReference type="AlphaFoldDB" id="A0A645C2T4"/>
<name>A0A645C2T4_9ZZZZ</name>
<dbReference type="EMBL" id="VSSQ01024169">
    <property type="protein sequence ID" value="MPM71527.1"/>
    <property type="molecule type" value="Genomic_DNA"/>
</dbReference>
<organism evidence="1">
    <name type="scientific">bioreactor metagenome</name>
    <dbReference type="NCBI Taxonomy" id="1076179"/>
    <lineage>
        <taxon>unclassified sequences</taxon>
        <taxon>metagenomes</taxon>
        <taxon>ecological metagenomes</taxon>
    </lineage>
</organism>
<evidence type="ECO:0000313" key="1">
    <source>
        <dbReference type="EMBL" id="MPM71527.1"/>
    </source>
</evidence>
<comment type="caution">
    <text evidence="1">The sequence shown here is derived from an EMBL/GenBank/DDBJ whole genome shotgun (WGS) entry which is preliminary data.</text>
</comment>
<accession>A0A645C2T4</accession>
<sequence>MFPISMNTAPDVIGFVLSCCADVAVSTDNTPSGDIFKFSPAFITPKVLSLATGIPVAPPGNLIPIAPIEKGPLTSFTDPMLIGLEFELTVTLTNSGDLKTTSFICIGALLTLIVPIDIEFDTVLTATLISAIGDITYYFDIKSL</sequence>
<protein>
    <submittedName>
        <fullName evidence="1">Uncharacterized protein</fullName>
    </submittedName>
</protein>
<gene>
    <name evidence="1" type="ORF">SDC9_118492</name>
</gene>